<dbReference type="PROSITE" id="PS51502">
    <property type="entry name" value="S_R_A_B_BARREL"/>
    <property type="match status" value="1"/>
</dbReference>
<dbReference type="InterPro" id="IPR044662">
    <property type="entry name" value="HS1/DABB1-like"/>
</dbReference>
<evidence type="ECO:0000313" key="3">
    <source>
        <dbReference type="EMBL" id="OYR10494.1"/>
    </source>
</evidence>
<comment type="caution">
    <text evidence="3">The sequence shown here is derived from an EMBL/GenBank/DDBJ whole genome shotgun (WGS) entry which is preliminary data.</text>
</comment>
<evidence type="ECO:0000256" key="1">
    <source>
        <dbReference type="ARBA" id="ARBA00011738"/>
    </source>
</evidence>
<comment type="subunit">
    <text evidence="1">Homodimer.</text>
</comment>
<dbReference type="EMBL" id="NNRL01000163">
    <property type="protein sequence ID" value="OYR10494.1"/>
    <property type="molecule type" value="Genomic_DNA"/>
</dbReference>
<reference evidence="3 4" key="1">
    <citation type="submission" date="2017-07" db="EMBL/GenBank/DDBJ databases">
        <title>Phylogenetic study on the rhizospheric bacterium Ochrobactrum sp. A44.</title>
        <authorList>
            <person name="Krzyzanowska D.M."/>
            <person name="Ossowicki A."/>
            <person name="Rajewska M."/>
            <person name="Maciag T."/>
            <person name="Kaczynski Z."/>
            <person name="Czerwicka M."/>
            <person name="Jafra S."/>
        </authorList>
    </citation>
    <scope>NUCLEOTIDE SEQUENCE [LARGE SCALE GENOMIC DNA]</scope>
    <source>
        <strain evidence="3 4">OgA9a</strain>
    </source>
</reference>
<proteinExistence type="predicted"/>
<sequence length="102" mass="11191">MIRHIVLIRFRSDVASDDIADVLDQVVALREKIEGIVAVSTGDNVSPEALEKGFRHGFVVDFADAAARDAYLPHPDHVVVGTRLVELAENGIEGILVFDYSF</sequence>
<dbReference type="InterPro" id="IPR013097">
    <property type="entry name" value="Dabb"/>
</dbReference>
<dbReference type="SMART" id="SM00886">
    <property type="entry name" value="Dabb"/>
    <property type="match status" value="1"/>
</dbReference>
<protein>
    <submittedName>
        <fullName evidence="3">Stress responsive A/B Barrel domain protein</fullName>
    </submittedName>
</protein>
<dbReference type="RefSeq" id="WP_094541225.1">
    <property type="nucleotide sequence ID" value="NZ_JBHEER010000003.1"/>
</dbReference>
<gene>
    <name evidence="3" type="ORF">CEV33_1956</name>
</gene>
<organism evidence="3 4">
    <name type="scientific">Brucella grignonensis</name>
    <dbReference type="NCBI Taxonomy" id="94627"/>
    <lineage>
        <taxon>Bacteria</taxon>
        <taxon>Pseudomonadati</taxon>
        <taxon>Pseudomonadota</taxon>
        <taxon>Alphaproteobacteria</taxon>
        <taxon>Hyphomicrobiales</taxon>
        <taxon>Brucellaceae</taxon>
        <taxon>Brucella/Ochrobactrum group</taxon>
        <taxon>Brucella</taxon>
    </lineage>
</organism>
<evidence type="ECO:0000313" key="4">
    <source>
        <dbReference type="Proteomes" id="UP000216478"/>
    </source>
</evidence>
<evidence type="ECO:0000259" key="2">
    <source>
        <dbReference type="PROSITE" id="PS51502"/>
    </source>
</evidence>
<dbReference type="PANTHER" id="PTHR33178:SF10">
    <property type="entry name" value="STRESS-RESPONSE A_B BARREL DOMAIN-CONTAINING PROTEIN"/>
    <property type="match status" value="1"/>
</dbReference>
<dbReference type="InterPro" id="IPR011008">
    <property type="entry name" value="Dimeric_a/b-barrel"/>
</dbReference>
<dbReference type="OrthoDB" id="9816070at2"/>
<name>A0A256F6M3_9HYPH</name>
<dbReference type="Proteomes" id="UP000216478">
    <property type="component" value="Unassembled WGS sequence"/>
</dbReference>
<accession>A0A256F6M3</accession>
<feature type="domain" description="Stress-response A/B barrel" evidence="2">
    <location>
        <begin position="2"/>
        <end position="100"/>
    </location>
</feature>
<dbReference type="AlphaFoldDB" id="A0A256F6M3"/>
<dbReference type="Pfam" id="PF07876">
    <property type="entry name" value="Dabb"/>
    <property type="match status" value="1"/>
</dbReference>
<dbReference type="PANTHER" id="PTHR33178">
    <property type="match status" value="1"/>
</dbReference>
<dbReference type="SUPFAM" id="SSF54909">
    <property type="entry name" value="Dimeric alpha+beta barrel"/>
    <property type="match status" value="1"/>
</dbReference>
<dbReference type="Gene3D" id="3.30.70.100">
    <property type="match status" value="1"/>
</dbReference>
<keyword evidence="4" id="KW-1185">Reference proteome</keyword>